<dbReference type="SUPFAM" id="SSF117281">
    <property type="entry name" value="Kelch motif"/>
    <property type="match status" value="1"/>
</dbReference>
<dbReference type="InterPro" id="IPR050354">
    <property type="entry name" value="F-box/kelch-repeat_ARATH"/>
</dbReference>
<dbReference type="InterPro" id="IPR036047">
    <property type="entry name" value="F-box-like_dom_sf"/>
</dbReference>
<protein>
    <recommendedName>
        <fullName evidence="1">F-box domain-containing protein</fullName>
    </recommendedName>
</protein>
<reference evidence="2 3" key="1">
    <citation type="journal article" date="2020" name="bioRxiv">
        <title>Sequence and annotation of 42 cannabis genomes reveals extensive copy number variation in cannabinoid synthesis and pathogen resistance genes.</title>
        <authorList>
            <person name="Mckernan K.J."/>
            <person name="Helbert Y."/>
            <person name="Kane L.T."/>
            <person name="Ebling H."/>
            <person name="Zhang L."/>
            <person name="Liu B."/>
            <person name="Eaton Z."/>
            <person name="Mclaughlin S."/>
            <person name="Kingan S."/>
            <person name="Baybayan P."/>
            <person name="Concepcion G."/>
            <person name="Jordan M."/>
            <person name="Riva A."/>
            <person name="Barbazuk W."/>
            <person name="Harkins T."/>
        </authorList>
    </citation>
    <scope>NUCLEOTIDE SEQUENCE [LARGE SCALE GENOMIC DNA]</scope>
    <source>
        <strain evidence="3">cv. Jamaican Lion 4</strain>
        <tissue evidence="2">Leaf</tissue>
    </source>
</reference>
<name>A0A7J6HKM4_CANSA</name>
<dbReference type="InterPro" id="IPR001810">
    <property type="entry name" value="F-box_dom"/>
</dbReference>
<sequence>MAQKTEEEATIDGDILETVLSRVPLTDLVAASRVSRDWNTAVYSSLRHVNRIKPWLLVHVQTRRHPYATTSYAYDPRSAVWIHLHQLPNLKYISALRSSHSNFLYMLSPSHFTFTSDPLRLTWTKADAPPRVWRTEPIVALVNDRVVVAGGACDFEDDPLAVEIYDLRTRTWDTCESMPSTLNNSAASTWISIAVRGGDMYVCEKSSGLTYSFDPVTKSWRGPYDLRPDQKVFSSAIGLADGNLIVVGLLGSSESVEGVKLWKVRSDESMECEEMGEMPMEMVEKFVGESYCVSSVTVAAMGKIVFLHNPTDPGVVIQLEILDGECRWGCVRNTVVNDGSRMQLVVIGCCDVDISDLMRMAIKSDVELGPSETAYVASHVVD</sequence>
<dbReference type="Pfam" id="PF00646">
    <property type="entry name" value="F-box"/>
    <property type="match status" value="1"/>
</dbReference>
<dbReference type="SUPFAM" id="SSF81383">
    <property type="entry name" value="F-box domain"/>
    <property type="match status" value="1"/>
</dbReference>
<dbReference type="InterPro" id="IPR015915">
    <property type="entry name" value="Kelch-typ_b-propeller"/>
</dbReference>
<proteinExistence type="predicted"/>
<comment type="caution">
    <text evidence="2">The sequence shown here is derived from an EMBL/GenBank/DDBJ whole genome shotgun (WGS) entry which is preliminary data.</text>
</comment>
<keyword evidence="3" id="KW-1185">Reference proteome</keyword>
<evidence type="ECO:0000313" key="3">
    <source>
        <dbReference type="Proteomes" id="UP000583929"/>
    </source>
</evidence>
<dbReference type="PANTHER" id="PTHR24414">
    <property type="entry name" value="F-BOX/KELCH-REPEAT PROTEIN SKIP4"/>
    <property type="match status" value="1"/>
</dbReference>
<evidence type="ECO:0000313" key="2">
    <source>
        <dbReference type="EMBL" id="KAF4395541.1"/>
    </source>
</evidence>
<dbReference type="EMBL" id="JAATIQ010000040">
    <property type="protein sequence ID" value="KAF4395541.1"/>
    <property type="molecule type" value="Genomic_DNA"/>
</dbReference>
<dbReference type="Gene3D" id="2.120.10.80">
    <property type="entry name" value="Kelch-type beta propeller"/>
    <property type="match status" value="1"/>
</dbReference>
<organism evidence="2 3">
    <name type="scientific">Cannabis sativa</name>
    <name type="common">Hemp</name>
    <name type="synonym">Marijuana</name>
    <dbReference type="NCBI Taxonomy" id="3483"/>
    <lineage>
        <taxon>Eukaryota</taxon>
        <taxon>Viridiplantae</taxon>
        <taxon>Streptophyta</taxon>
        <taxon>Embryophyta</taxon>
        <taxon>Tracheophyta</taxon>
        <taxon>Spermatophyta</taxon>
        <taxon>Magnoliopsida</taxon>
        <taxon>eudicotyledons</taxon>
        <taxon>Gunneridae</taxon>
        <taxon>Pentapetalae</taxon>
        <taxon>rosids</taxon>
        <taxon>fabids</taxon>
        <taxon>Rosales</taxon>
        <taxon>Cannabaceae</taxon>
        <taxon>Cannabis</taxon>
    </lineage>
</organism>
<feature type="domain" description="F-box" evidence="1">
    <location>
        <begin position="11"/>
        <end position="51"/>
    </location>
</feature>
<dbReference type="Proteomes" id="UP000583929">
    <property type="component" value="Unassembled WGS sequence"/>
</dbReference>
<dbReference type="AlphaFoldDB" id="A0A7J6HKM4"/>
<dbReference type="SMART" id="SM00256">
    <property type="entry name" value="FBOX"/>
    <property type="match status" value="1"/>
</dbReference>
<dbReference type="GO" id="GO:0043161">
    <property type="term" value="P:proteasome-mediated ubiquitin-dependent protein catabolic process"/>
    <property type="evidence" value="ECO:0007669"/>
    <property type="project" value="TreeGrafter"/>
</dbReference>
<gene>
    <name evidence="2" type="ORF">G4B88_011005</name>
</gene>
<evidence type="ECO:0000259" key="1">
    <source>
        <dbReference type="SMART" id="SM00256"/>
    </source>
</evidence>
<dbReference type="PANTHER" id="PTHR24414:SF44">
    <property type="entry name" value="F-BOX DOMAIN-CONTAINING PROTEIN"/>
    <property type="match status" value="1"/>
</dbReference>
<dbReference type="CDD" id="cd09917">
    <property type="entry name" value="F-box_SF"/>
    <property type="match status" value="1"/>
</dbReference>
<accession>A0A7J6HKM4</accession>
<dbReference type="GO" id="GO:0005634">
    <property type="term" value="C:nucleus"/>
    <property type="evidence" value="ECO:0007669"/>
    <property type="project" value="TreeGrafter"/>
</dbReference>
<dbReference type="GO" id="GO:0005829">
    <property type="term" value="C:cytosol"/>
    <property type="evidence" value="ECO:0007669"/>
    <property type="project" value="TreeGrafter"/>
</dbReference>
<dbReference type="Gene3D" id="1.20.1280.50">
    <property type="match status" value="1"/>
</dbReference>